<protein>
    <submittedName>
        <fullName evidence="3">Uncharacterized protein</fullName>
    </submittedName>
</protein>
<feature type="chain" id="PRO_5032679084" evidence="2">
    <location>
        <begin position="31"/>
        <end position="763"/>
    </location>
</feature>
<organism evidence="3 4">
    <name type="scientific">Allocatelliglobosispora scoriae</name>
    <dbReference type="NCBI Taxonomy" id="643052"/>
    <lineage>
        <taxon>Bacteria</taxon>
        <taxon>Bacillati</taxon>
        <taxon>Actinomycetota</taxon>
        <taxon>Actinomycetes</taxon>
        <taxon>Micromonosporales</taxon>
        <taxon>Micromonosporaceae</taxon>
        <taxon>Allocatelliglobosispora</taxon>
    </lineage>
</organism>
<reference evidence="3 4" key="1">
    <citation type="submission" date="2020-08" db="EMBL/GenBank/DDBJ databases">
        <title>Sequencing the genomes of 1000 actinobacteria strains.</title>
        <authorList>
            <person name="Klenk H.-P."/>
        </authorList>
    </citation>
    <scope>NUCLEOTIDE SEQUENCE [LARGE SCALE GENOMIC DNA]</scope>
    <source>
        <strain evidence="3 4">DSM 45362</strain>
    </source>
</reference>
<dbReference type="AlphaFoldDB" id="A0A841BLT8"/>
<gene>
    <name evidence="3" type="ORF">F4553_001595</name>
</gene>
<evidence type="ECO:0000256" key="2">
    <source>
        <dbReference type="SAM" id="SignalP"/>
    </source>
</evidence>
<keyword evidence="4" id="KW-1185">Reference proteome</keyword>
<keyword evidence="2" id="KW-0732">Signal</keyword>
<sequence>MSQMLQRVLVAGTAVVLTVGGLSAPTPAIAQAPAASAAACNLRPNPHLAAANEWASCLSVATDLAKAPAIGETVPFTFEVTSQRSLSGIRIEADLPGNLRWVAAPAKLTAAKQTSISPQNYGAIDRASGTLNAAAGSTTRFAGMITAVEAGPAEIRVRALSSLPGSDGAAEDSTFLTVGDGKGTASITGITTAQTGTTAAVPAGTTLTPAKKGRSLTGDKSTESSTQATSCVTGGWFYIDNLGVTRAAVFETVEAWEGGTKLATGSVGSTGRYTLCFTGTHNVYARFVTSNYLWRVRQTGTNNDFAFVSGTVAVADGATVEIGNLQPADTTLMRGLHAFDSAYKAWLWHPGICWDPLDGTCRQLVINWANNSTDGTYYSPGSNDVHLAAADPDAPTTVIHEISHAMMDDIYEDAMPPSPSCNPHSIQGATSAGCAWVEGWAEWFPASVLNDPFYRWPNGASLNLETPTWGTAGWGTGDITEGRVAGALIDISDANNEGYWDVYGEGAPGNVWNTFVNHVANTFAQFWAWRVADGYNVADAGALSSVYQNTIDYTFRNPLGNYAELTRPTPTPHNYGYNTGSNYWSVVAVRSTGADYDLQLFDDRAQTVNLGTSTFGGTTIDFVAVDSNRRPLGDYYPNAFAYSGTGNYQVELAQGFDVLGAATSQAIAMGTNDVVTVRDVSLTAGVPVTFTVSGAGDAELFLMSSDAATPATWVRGRPSAVATASAAGAGGTETFTFTPTVTQWYGLVLINKAGSGTYTLSRS</sequence>
<feature type="region of interest" description="Disordered" evidence="1">
    <location>
        <begin position="203"/>
        <end position="224"/>
    </location>
</feature>
<proteinExistence type="predicted"/>
<feature type="signal peptide" evidence="2">
    <location>
        <begin position="1"/>
        <end position="30"/>
    </location>
</feature>
<accession>A0A841BLT8</accession>
<dbReference type="EMBL" id="JACHMN010000002">
    <property type="protein sequence ID" value="MBB5868216.1"/>
    <property type="molecule type" value="Genomic_DNA"/>
</dbReference>
<evidence type="ECO:0000313" key="4">
    <source>
        <dbReference type="Proteomes" id="UP000587527"/>
    </source>
</evidence>
<dbReference type="RefSeq" id="WP_184833981.1">
    <property type="nucleotide sequence ID" value="NZ_JACHMN010000002.1"/>
</dbReference>
<evidence type="ECO:0000256" key="1">
    <source>
        <dbReference type="SAM" id="MobiDB-lite"/>
    </source>
</evidence>
<name>A0A841BLT8_9ACTN</name>
<evidence type="ECO:0000313" key="3">
    <source>
        <dbReference type="EMBL" id="MBB5868216.1"/>
    </source>
</evidence>
<comment type="caution">
    <text evidence="3">The sequence shown here is derived from an EMBL/GenBank/DDBJ whole genome shotgun (WGS) entry which is preliminary data.</text>
</comment>
<dbReference type="Proteomes" id="UP000587527">
    <property type="component" value="Unassembled WGS sequence"/>
</dbReference>